<keyword evidence="14" id="KW-0560">Oxidoreductase</keyword>
<evidence type="ECO:0000313" key="15">
    <source>
        <dbReference type="Proteomes" id="UP000304148"/>
    </source>
</evidence>
<evidence type="ECO:0000256" key="3">
    <source>
        <dbReference type="ARBA" id="ARBA00004789"/>
    </source>
</evidence>
<dbReference type="PROSITE" id="PS52004">
    <property type="entry name" value="KS3_2"/>
    <property type="match status" value="1"/>
</dbReference>
<protein>
    <submittedName>
        <fullName evidence="14">Putative 3-oxoacyl-[acyl-carrier-protein] reductase</fullName>
        <ecNumber evidence="14">1.1.1.100</ecNumber>
    </submittedName>
</protein>
<evidence type="ECO:0000256" key="9">
    <source>
        <dbReference type="PROSITE-ProRule" id="PRU01363"/>
    </source>
</evidence>
<feature type="domain" description="PKS/mFAS DH" evidence="13">
    <location>
        <begin position="1606"/>
        <end position="1906"/>
    </location>
</feature>
<feature type="region of interest" description="N-terminal hotdog fold" evidence="9">
    <location>
        <begin position="1606"/>
        <end position="1733"/>
    </location>
</feature>
<gene>
    <name evidence="14" type="ORF">PBLR_12308</name>
</gene>
<dbReference type="Pfam" id="PF02801">
    <property type="entry name" value="Ketoacyl-synt_C"/>
    <property type="match status" value="1"/>
</dbReference>
<dbReference type="InterPro" id="IPR013968">
    <property type="entry name" value="PKS_KR"/>
</dbReference>
<dbReference type="InterPro" id="IPR020807">
    <property type="entry name" value="PKS_DH"/>
</dbReference>
<dbReference type="SMART" id="SM00822">
    <property type="entry name" value="PKS_KR"/>
    <property type="match status" value="2"/>
</dbReference>
<evidence type="ECO:0000256" key="1">
    <source>
        <dbReference type="ARBA" id="ARBA00003299"/>
    </source>
</evidence>
<keyword evidence="8" id="KW-0677">Repeat</keyword>
<evidence type="ECO:0000259" key="13">
    <source>
        <dbReference type="PROSITE" id="PS52019"/>
    </source>
</evidence>
<dbReference type="Gene3D" id="1.10.1200.10">
    <property type="entry name" value="ACP-like"/>
    <property type="match status" value="1"/>
</dbReference>
<dbReference type="Gene3D" id="3.40.50.720">
    <property type="entry name" value="NAD(P)-binding Rossmann-like Domain"/>
    <property type="match status" value="2"/>
</dbReference>
<feature type="active site" description="Proton donor; for dehydratase activity" evidence="9">
    <location>
        <position position="1809"/>
    </location>
</feature>
<organism evidence="14 15">
    <name type="scientific">Paenibacillus alvei</name>
    <name type="common">Bacillus alvei</name>
    <dbReference type="NCBI Taxonomy" id="44250"/>
    <lineage>
        <taxon>Bacteria</taxon>
        <taxon>Bacillati</taxon>
        <taxon>Bacillota</taxon>
        <taxon>Bacilli</taxon>
        <taxon>Bacillales</taxon>
        <taxon>Paenibacillaceae</taxon>
        <taxon>Paenibacillus</taxon>
    </lineage>
</organism>
<evidence type="ECO:0000313" key="14">
    <source>
        <dbReference type="EMBL" id="SYX83886.1"/>
    </source>
</evidence>
<dbReference type="InterPro" id="IPR014030">
    <property type="entry name" value="Ketoacyl_synth_N"/>
</dbReference>
<dbReference type="Gene3D" id="3.10.129.110">
    <property type="entry name" value="Polyketide synthase dehydratase"/>
    <property type="match status" value="2"/>
</dbReference>
<dbReference type="GO" id="GO:0031177">
    <property type="term" value="F:phosphopantetheine binding"/>
    <property type="evidence" value="ECO:0007669"/>
    <property type="project" value="InterPro"/>
</dbReference>
<dbReference type="CDD" id="cd00833">
    <property type="entry name" value="PKS"/>
    <property type="match status" value="1"/>
</dbReference>
<comment type="function">
    <text evidence="1">Involved in some intermediate steps for the synthesis of the antibiotic polyketide bacillaene which is involved in secondary metabolism.</text>
</comment>
<dbReference type="SUPFAM" id="SSF53901">
    <property type="entry name" value="Thiolase-like"/>
    <property type="match status" value="1"/>
</dbReference>
<feature type="active site" description="Proton donor; for dehydratase activity" evidence="9">
    <location>
        <position position="192"/>
    </location>
</feature>
<reference evidence="15" key="1">
    <citation type="submission" date="2018-08" db="EMBL/GenBank/DDBJ databases">
        <authorList>
            <person name="Chevrot R."/>
        </authorList>
    </citation>
    <scope>NUCLEOTIDE SEQUENCE [LARGE SCALE GENOMIC DNA]</scope>
</reference>
<dbReference type="RefSeq" id="WP_138185884.1">
    <property type="nucleotide sequence ID" value="NZ_LS992241.1"/>
</dbReference>
<dbReference type="PANTHER" id="PTHR43775">
    <property type="entry name" value="FATTY ACID SYNTHASE"/>
    <property type="match status" value="1"/>
</dbReference>
<dbReference type="Pfam" id="PF21394">
    <property type="entry name" value="Beta-ketacyl_N"/>
    <property type="match status" value="1"/>
</dbReference>
<dbReference type="SMART" id="SM00823">
    <property type="entry name" value="PKS_PP"/>
    <property type="match status" value="1"/>
</dbReference>
<dbReference type="SUPFAM" id="SSF47336">
    <property type="entry name" value="ACP-like"/>
    <property type="match status" value="1"/>
</dbReference>
<proteinExistence type="predicted"/>
<dbReference type="InterPro" id="IPR036736">
    <property type="entry name" value="ACP-like_sf"/>
</dbReference>
<dbReference type="GO" id="GO:0005737">
    <property type="term" value="C:cytoplasm"/>
    <property type="evidence" value="ECO:0007669"/>
    <property type="project" value="UniProtKB-SubCell"/>
</dbReference>
<dbReference type="InterPro" id="IPR050091">
    <property type="entry name" value="PKS_NRPS_Biosynth_Enz"/>
</dbReference>
<dbReference type="SMART" id="SM00825">
    <property type="entry name" value="PKS_KS"/>
    <property type="match status" value="1"/>
</dbReference>
<accession>A0A383RC47</accession>
<dbReference type="FunFam" id="3.40.47.10:FF:000019">
    <property type="entry name" value="Polyketide synthase type I"/>
    <property type="match status" value="1"/>
</dbReference>
<keyword evidence="4" id="KW-0596">Phosphopantetheine</keyword>
<evidence type="ECO:0000256" key="5">
    <source>
        <dbReference type="ARBA" id="ARBA00022490"/>
    </source>
</evidence>
<dbReference type="Pfam" id="PF21089">
    <property type="entry name" value="PKS_DH_N"/>
    <property type="match status" value="1"/>
</dbReference>
<dbReference type="InterPro" id="IPR036291">
    <property type="entry name" value="NAD(P)-bd_dom_sf"/>
</dbReference>
<evidence type="ECO:0000259" key="11">
    <source>
        <dbReference type="PROSITE" id="PS50075"/>
    </source>
</evidence>
<dbReference type="CDD" id="cd08953">
    <property type="entry name" value="KR_2_SDR_x"/>
    <property type="match status" value="2"/>
</dbReference>
<dbReference type="Proteomes" id="UP000304148">
    <property type="component" value="Chromosome"/>
</dbReference>
<dbReference type="Pfam" id="PF00109">
    <property type="entry name" value="ketoacyl-synt"/>
    <property type="match status" value="1"/>
</dbReference>
<dbReference type="Pfam" id="PF14765">
    <property type="entry name" value="PS-DH"/>
    <property type="match status" value="2"/>
</dbReference>
<feature type="region of interest" description="C-terminal hotdog fold" evidence="9">
    <location>
        <begin position="131"/>
        <end position="286"/>
    </location>
</feature>
<dbReference type="PROSITE" id="PS50075">
    <property type="entry name" value="CARRIER"/>
    <property type="match status" value="1"/>
</dbReference>
<dbReference type="GO" id="GO:0004316">
    <property type="term" value="F:3-oxoacyl-[acyl-carrier-protein] reductase (NADPH) activity"/>
    <property type="evidence" value="ECO:0007669"/>
    <property type="project" value="UniProtKB-EC"/>
</dbReference>
<feature type="region of interest" description="Disordered" evidence="10">
    <location>
        <begin position="1510"/>
        <end position="1529"/>
    </location>
</feature>
<feature type="region of interest" description="N-terminal hotdog fold" evidence="9">
    <location>
        <begin position="1"/>
        <end position="111"/>
    </location>
</feature>
<dbReference type="InterPro" id="IPR049551">
    <property type="entry name" value="PKS_DH_C"/>
</dbReference>
<dbReference type="InterPro" id="IPR049900">
    <property type="entry name" value="PKS_mFAS_DH"/>
</dbReference>
<evidence type="ECO:0000256" key="6">
    <source>
        <dbReference type="ARBA" id="ARBA00022553"/>
    </source>
</evidence>
<feature type="domain" description="Ketosynthase family 3 (KS3)" evidence="12">
    <location>
        <begin position="975"/>
        <end position="1404"/>
    </location>
</feature>
<comment type="pathway">
    <text evidence="3">Antibiotic biosynthesis; bacillaene biosynthesis.</text>
</comment>
<dbReference type="InterPro" id="IPR057326">
    <property type="entry name" value="KR_dom"/>
</dbReference>
<dbReference type="InterPro" id="IPR014031">
    <property type="entry name" value="Ketoacyl_synth_C"/>
</dbReference>
<dbReference type="Pfam" id="PF22336">
    <property type="entry name" value="RhiE-like_linker"/>
    <property type="match status" value="1"/>
</dbReference>
<keyword evidence="7" id="KW-0808">Transferase</keyword>
<dbReference type="GO" id="GO:0005886">
    <property type="term" value="C:plasma membrane"/>
    <property type="evidence" value="ECO:0007669"/>
    <property type="project" value="TreeGrafter"/>
</dbReference>
<dbReference type="InterPro" id="IPR049490">
    <property type="entry name" value="C883_1060-like_KR_N"/>
</dbReference>
<dbReference type="GO" id="GO:0006633">
    <property type="term" value="P:fatty acid biosynthetic process"/>
    <property type="evidence" value="ECO:0007669"/>
    <property type="project" value="TreeGrafter"/>
</dbReference>
<dbReference type="EMBL" id="LS992241">
    <property type="protein sequence ID" value="SYX83886.1"/>
    <property type="molecule type" value="Genomic_DNA"/>
</dbReference>
<evidence type="ECO:0000259" key="12">
    <source>
        <dbReference type="PROSITE" id="PS52004"/>
    </source>
</evidence>
<dbReference type="InterPro" id="IPR049552">
    <property type="entry name" value="PKS_DH_N"/>
</dbReference>
<dbReference type="PANTHER" id="PTHR43775:SF37">
    <property type="entry name" value="SI:DKEY-61P9.11"/>
    <property type="match status" value="1"/>
</dbReference>
<feature type="active site" description="Proton acceptor; for dehydratase activity" evidence="9">
    <location>
        <position position="1635"/>
    </location>
</feature>
<dbReference type="InterPro" id="IPR016039">
    <property type="entry name" value="Thiolase-like"/>
</dbReference>
<dbReference type="InterPro" id="IPR042104">
    <property type="entry name" value="PKS_dehydratase_sf"/>
</dbReference>
<dbReference type="SMART" id="SM00826">
    <property type="entry name" value="PKS_DH"/>
    <property type="match status" value="1"/>
</dbReference>
<name>A0A383RC47_PAEAL</name>
<dbReference type="Pfam" id="PF08659">
    <property type="entry name" value="KR"/>
    <property type="match status" value="2"/>
</dbReference>
<dbReference type="InterPro" id="IPR020806">
    <property type="entry name" value="PKS_PP-bd"/>
</dbReference>
<keyword evidence="6" id="KW-0597">Phosphoprotein</keyword>
<dbReference type="GO" id="GO:0004312">
    <property type="term" value="F:fatty acid synthase activity"/>
    <property type="evidence" value="ECO:0007669"/>
    <property type="project" value="TreeGrafter"/>
</dbReference>
<keyword evidence="5" id="KW-0963">Cytoplasm</keyword>
<dbReference type="InterPro" id="IPR054514">
    <property type="entry name" value="RhiE-like_linker"/>
</dbReference>
<evidence type="ECO:0000256" key="7">
    <source>
        <dbReference type="ARBA" id="ARBA00022679"/>
    </source>
</evidence>
<dbReference type="EC" id="1.1.1.100" evidence="14"/>
<dbReference type="PROSITE" id="PS52019">
    <property type="entry name" value="PKS_MFAS_DH"/>
    <property type="match status" value="2"/>
</dbReference>
<dbReference type="InterPro" id="IPR009081">
    <property type="entry name" value="PP-bd_ACP"/>
</dbReference>
<feature type="domain" description="Carrier" evidence="11">
    <location>
        <begin position="327"/>
        <end position="401"/>
    </location>
</feature>
<dbReference type="SUPFAM" id="SSF51735">
    <property type="entry name" value="NAD(P)-binding Rossmann-fold domains"/>
    <property type="match status" value="4"/>
</dbReference>
<dbReference type="InterPro" id="IPR020841">
    <property type="entry name" value="PKS_Beta-ketoAc_synthase_dom"/>
</dbReference>
<dbReference type="Gene3D" id="3.40.47.10">
    <property type="match status" value="1"/>
</dbReference>
<sequence>MKDYKFGIIIRNDDYIMRDHRVHQTRIMPGVTFLDTLYRFIQSKRPSVIGIELRHILFKEPVATSEYRDKKIEISLTWKHDHWKVIARSCSMQGEQLLESDWSVNFECELHEDIGVPVKELSMYSLKQEAIRQADLDQLYAMARRLDIHHYEFMKGLGEVYFGKDYALAEIHLSELAEQYVDYFDLHPAFLDCSTLVSGVFNGEHLNIDAAAEEELKPFIPMYIESVRLSGRLGSRCYVYVTRETTTAPSGTDIQYSNYEIYNEYGSRVAAFAKLTSKKVRKKSLIVGLTQLQSQSEAHVHRSVTNELPTTTVASGNDAVHAPNIKEMIERDVKRLIADILRRTDQEVDVQVGFYDQGLDSKDLLSIVQLLEKKIGEPLYPTLLFEYSNVQTLAEYLAERYSALYNSAVLDDGAERAEEMQTAEPEQPELSLSSENQVGYYVPVWETKKQKKLLPPDPDLMEEKEAEISRILLFAANEKQLEWMKQELRRWYGNSIRIHGVIPGTSFQQRPYGEDFVIEPLSEHDYRSLIDAVTRAEGAPLHILHAWSDTRFSESDSSVQKQLDQGLRSVFLLSRSLMDRKPKDSVHLLYVYECKDEDVQPLYAALDGFAKSIYLENPKFIYKTLAVDKMSDNGWMKEAFRDWAQGERLPQALRHVAGSWQVRKWKQAAHHDHRQHSEALPMKERPLLASSGVYLITGGLGGIGFLVARQLAEKVQAKLILTGRSKFDDRKLAQIRELERCGAEVMYIESDIGLPGVAERVVAAASSRFGSIHGVIHSAGALRDGFVFQKQMNDVDNVLCAKVWGTIYLEQALRNHKPAFFLLFSSLAAVTGNGGQTDYAFANSFMDYFAAQMEMENLRRYPKADHTVFRAINWPLWLEGGMAIDEAHASRMRSKTGIEPLSTSSGLQAMEEIFTLAHSQALVVEGDQPRIMRTLGIQDNANDENSYLVATAASNTDDAKKACEVRKPVNDGHLEAGIAIIGLSGRYPMARDVEQYWRNLRDGVDCIREIPPERWDYREHFHPDKDNLGTSYSKWGGFIEDVDKFDPLFFHISPREAHWMDPQERLFLETVWETIEDAGYAKSSLSGRRVGVFVGSMWGQYQLLSADSGGRKVSPMSIHASIANRVSFFFNFTGPSLALDTMCSSSLTAIYLACESIARGECLEAIAGGVNLSLHPNKYTSLSQSRFFSSDGRCRSFGEDGDGYVPGEGVGAILLKPLRQAEEDGDRIYGVIKGIACNHGGRTGGYSVPNPQAQAEVIAEALRKADIEPRTITYIEAHGTGTSLGDPIEIAGLTRAFDSGDRKQFCAIGSAKSNIGHLESAAGIAGVTKVLLQMKHEQLAPSLHAERLNPNISFGDTPFYVQRRLEEWKRSIVRDGNEERVLPLRAGVSSFGAGGANVHIIIEEYGAGQRLRAMPNPTVHGPESAIIILSAKNKDRLKAQAERLLQFIKSEAAAGVRIADIAYTLQVGREPMEERLGLMAASIRELEEKLTGFVEGRPLNGLYCGQAGHASLSSDAPDQAEQEREQHVQGSFELNARRSRGSVLLEVWMSGGNVDWSELYAENVRPQKVSLPAYPFARGRYWLTKVQSVPTSAHAGGSAEAYAWIHPLLHRNTSHLSELRFSTTFTGEEFFLSDHKVQGRRVLPGVAYIEMARAAAKAAIEPQDDLTGVYPGSITLRNVFWISPLAVEDDPTVVHIRLIPEGEDDIGFEIYRPDHDKEILYSRGNVELVRTEPAFHLPLADIKAQCGHKQLSAKACYTAFKEAGLDYGESHQGIEALFIGEGQLLAKLSLPSSLTRTLQSYVLHPCMMDSALQATIGLMSDMSTNMDNADAERQVAPRTALPFAVEEVHVFGSCVGAMWAWVRFCEGSGGTIDMPKMDIDICDDSGQVLVRMNGFSTRLLPGESSTVTAEPIASDSLDWSSHIGPVLLAPVWDAFHPEQGETLPSMPERIAIIGGSEYIRRSITSLYPHAQSLDVRPDQSVHDMIRAFEKFGVIDHLIWIAPQSDLPLPEMDSMSVGPERIVLYLFRILSCLLELGYGNKQFGLTVLTTQACSVYAHDSVNPAHAAIHGLIGSAANEYKHWLIRLVDVGDADEWPIADIFACSVAYAQGRSFAYRSNEWYKQELIPYEQSPSLPAPYRMGGVYVVIGGAGGIGEAWSEYMIRTYKANIVWIGRRERDTSIKEKQQKLAAFGPTPEYVSADASEPEDLHQAYQFIKQRHGRIHGVIHSAIQLLDKSLASMDEGRFRAGLAAKIGVSESLARVFHGESLDFILFFSSINAFLRAPGQSNYVAGCTHKDAFAHQLALDWPCTVKVMNWGYWGSVGTATDLYYQERMNKAGFGSIEPAEAMKALEALLAGPMNQLAFMRTTKPLEQMCVRCDETITAF</sequence>
<dbReference type="Gene3D" id="1.10.1240.100">
    <property type="match status" value="1"/>
</dbReference>
<evidence type="ECO:0000256" key="2">
    <source>
        <dbReference type="ARBA" id="ARBA00004496"/>
    </source>
</evidence>
<evidence type="ECO:0000256" key="4">
    <source>
        <dbReference type="ARBA" id="ARBA00022450"/>
    </source>
</evidence>
<feature type="active site" description="Proton acceptor; for dehydratase activity" evidence="9">
    <location>
        <position position="20"/>
    </location>
</feature>
<feature type="region of interest" description="C-terminal hotdog fold" evidence="9">
    <location>
        <begin position="1747"/>
        <end position="1906"/>
    </location>
</feature>
<evidence type="ECO:0000256" key="10">
    <source>
        <dbReference type="SAM" id="MobiDB-lite"/>
    </source>
</evidence>
<dbReference type="Pfam" id="PF00550">
    <property type="entry name" value="PP-binding"/>
    <property type="match status" value="1"/>
</dbReference>
<dbReference type="GO" id="GO:0071770">
    <property type="term" value="P:DIM/DIP cell wall layer assembly"/>
    <property type="evidence" value="ECO:0007669"/>
    <property type="project" value="TreeGrafter"/>
</dbReference>
<evidence type="ECO:0000256" key="8">
    <source>
        <dbReference type="ARBA" id="ARBA00022737"/>
    </source>
</evidence>
<comment type="subcellular location">
    <subcellularLocation>
        <location evidence="2">Cytoplasm</location>
    </subcellularLocation>
</comment>
<feature type="domain" description="PKS/mFAS DH" evidence="13">
    <location>
        <begin position="1"/>
        <end position="286"/>
    </location>
</feature>